<proteinExistence type="predicted"/>
<dbReference type="HOGENOM" id="CLU_3320142_0_0_1"/>
<organism evidence="1 2">
    <name type="scientific">Glarea lozoyensis (strain ATCC 74030 / MF5533)</name>
    <dbReference type="NCBI Taxonomy" id="1104152"/>
    <lineage>
        <taxon>Eukaryota</taxon>
        <taxon>Fungi</taxon>
        <taxon>Dikarya</taxon>
        <taxon>Ascomycota</taxon>
        <taxon>Pezizomycotina</taxon>
        <taxon>Leotiomycetes</taxon>
        <taxon>Helotiales</taxon>
        <taxon>Helotiaceae</taxon>
        <taxon>Glarea</taxon>
    </lineage>
</organism>
<reference evidence="1 2" key="1">
    <citation type="journal article" date="2012" name="Eukaryot. Cell">
        <title>Genome sequence of the fungus Glarea lozoyensis: the first genome sequence of a species from the Helotiaceae family.</title>
        <authorList>
            <person name="Youssar L."/>
            <person name="Gruening B.A."/>
            <person name="Erxleben A."/>
            <person name="Guenther S."/>
            <person name="Huettel W."/>
        </authorList>
    </citation>
    <scope>NUCLEOTIDE SEQUENCE [LARGE SCALE GENOMIC DNA]</scope>
    <source>
        <strain evidence="2">ATCC 74030 / MF5533</strain>
    </source>
</reference>
<keyword evidence="2" id="KW-1185">Reference proteome</keyword>
<protein>
    <submittedName>
        <fullName evidence="1">Uncharacterized protein</fullName>
    </submittedName>
</protein>
<evidence type="ECO:0000313" key="1">
    <source>
        <dbReference type="EMBL" id="EHL00231.1"/>
    </source>
</evidence>
<gene>
    <name evidence="1" type="ORF">M7I_3862</name>
</gene>
<dbReference type="AlphaFoldDB" id="H0EMM3"/>
<dbReference type="EMBL" id="AGUE01000092">
    <property type="protein sequence ID" value="EHL00231.1"/>
    <property type="molecule type" value="Genomic_DNA"/>
</dbReference>
<evidence type="ECO:0000313" key="2">
    <source>
        <dbReference type="Proteomes" id="UP000005446"/>
    </source>
</evidence>
<accession>H0EMM3</accession>
<dbReference type="Proteomes" id="UP000005446">
    <property type="component" value="Unassembled WGS sequence"/>
</dbReference>
<comment type="caution">
    <text evidence="1">The sequence shown here is derived from an EMBL/GenBank/DDBJ whole genome shotgun (WGS) entry which is preliminary data.</text>
</comment>
<name>H0EMM3_GLAL7</name>
<dbReference type="InParanoid" id="H0EMM3"/>
<sequence>MIENEREMFGVEIYFFGVFFRIYYNSDCEIWVNGVFEVD</sequence>